<dbReference type="AlphaFoldDB" id="A0AAV5A847"/>
<feature type="domain" description="DUF6533" evidence="2">
    <location>
        <begin position="62"/>
        <end position="97"/>
    </location>
</feature>
<gene>
    <name evidence="3" type="ORF">Clacol_003139</name>
</gene>
<dbReference type="InterPro" id="IPR045340">
    <property type="entry name" value="DUF6533"/>
</dbReference>
<dbReference type="EMBL" id="BPWL01000003">
    <property type="protein sequence ID" value="GJJ08919.1"/>
    <property type="molecule type" value="Genomic_DNA"/>
</dbReference>
<evidence type="ECO:0000313" key="3">
    <source>
        <dbReference type="EMBL" id="GJJ08919.1"/>
    </source>
</evidence>
<accession>A0AAV5A847</accession>
<keyword evidence="1" id="KW-0812">Transmembrane</keyword>
<reference evidence="3" key="1">
    <citation type="submission" date="2021-10" db="EMBL/GenBank/DDBJ databases">
        <title>De novo Genome Assembly of Clathrus columnatus (Basidiomycota, Fungi) Using Illumina and Nanopore Sequence Data.</title>
        <authorList>
            <person name="Ogiso-Tanaka E."/>
            <person name="Itagaki H."/>
            <person name="Hosoya T."/>
            <person name="Hosaka K."/>
        </authorList>
    </citation>
    <scope>NUCLEOTIDE SEQUENCE</scope>
    <source>
        <strain evidence="3">MO-923</strain>
    </source>
</reference>
<keyword evidence="1" id="KW-0472">Membrane</keyword>
<protein>
    <recommendedName>
        <fullName evidence="2">DUF6533 domain-containing protein</fullName>
    </recommendedName>
</protein>
<proteinExistence type="predicted"/>
<keyword evidence="4" id="KW-1185">Reference proteome</keyword>
<evidence type="ECO:0000313" key="4">
    <source>
        <dbReference type="Proteomes" id="UP001050691"/>
    </source>
</evidence>
<name>A0AAV5A847_9AGAM</name>
<organism evidence="3 4">
    <name type="scientific">Clathrus columnatus</name>
    <dbReference type="NCBI Taxonomy" id="1419009"/>
    <lineage>
        <taxon>Eukaryota</taxon>
        <taxon>Fungi</taxon>
        <taxon>Dikarya</taxon>
        <taxon>Basidiomycota</taxon>
        <taxon>Agaricomycotina</taxon>
        <taxon>Agaricomycetes</taxon>
        <taxon>Phallomycetidae</taxon>
        <taxon>Phallales</taxon>
        <taxon>Clathraceae</taxon>
        <taxon>Clathrus</taxon>
    </lineage>
</organism>
<feature type="transmembrane region" description="Helical" evidence="1">
    <location>
        <begin position="155"/>
        <end position="178"/>
    </location>
</feature>
<dbReference type="Proteomes" id="UP001050691">
    <property type="component" value="Unassembled WGS sequence"/>
</dbReference>
<feature type="transmembrane region" description="Helical" evidence="1">
    <location>
        <begin position="218"/>
        <end position="242"/>
    </location>
</feature>
<evidence type="ECO:0000256" key="1">
    <source>
        <dbReference type="SAM" id="Phobius"/>
    </source>
</evidence>
<feature type="transmembrane region" description="Helical" evidence="1">
    <location>
        <begin position="121"/>
        <end position="143"/>
    </location>
</feature>
<comment type="caution">
    <text evidence="3">The sequence shown here is derived from an EMBL/GenBank/DDBJ whole genome shotgun (WGS) entry which is preliminary data.</text>
</comment>
<dbReference type="Pfam" id="PF20151">
    <property type="entry name" value="DUF6533"/>
    <property type="match status" value="1"/>
</dbReference>
<sequence length="248" mass="28642">MWTNMKNQHLPFCGYHYNSTLRGAKEALDPAQNQLRRVLVCLMSFSDDITPTYFVGLKATEVYDYFLTLDRERMLVWRSPWSFSKLLFLLNRYSPILDIVVMNIILPVVRNQETCHKLVRVEGWLFLTGAALSESIATFLYTLDCNADYVFEVPILLRTWAVLGAARYMLIILVVSVMKRSYVRSLHFRDGIIAFIGGFRKYRIIDNPLLATMVYDGLLNYIVTLAFTAANLAITFIAPVQWRLLFAL</sequence>
<evidence type="ECO:0000259" key="2">
    <source>
        <dbReference type="Pfam" id="PF20151"/>
    </source>
</evidence>
<keyword evidence="1" id="KW-1133">Transmembrane helix</keyword>